<organism evidence="5 6">
    <name type="scientific">Folsomia candida</name>
    <name type="common">Springtail</name>
    <dbReference type="NCBI Taxonomy" id="158441"/>
    <lineage>
        <taxon>Eukaryota</taxon>
        <taxon>Metazoa</taxon>
        <taxon>Ecdysozoa</taxon>
        <taxon>Arthropoda</taxon>
        <taxon>Hexapoda</taxon>
        <taxon>Collembola</taxon>
        <taxon>Entomobryomorpha</taxon>
        <taxon>Isotomoidea</taxon>
        <taxon>Isotomidae</taxon>
        <taxon>Proisotominae</taxon>
        <taxon>Folsomia</taxon>
    </lineage>
</organism>
<dbReference type="InterPro" id="IPR016135">
    <property type="entry name" value="UBQ-conjugating_enzyme/RWD"/>
</dbReference>
<feature type="non-terminal residue" evidence="5">
    <location>
        <position position="1"/>
    </location>
</feature>
<dbReference type="OrthoDB" id="406833at2759"/>
<comment type="caution">
    <text evidence="5">The sequence shown here is derived from an EMBL/GenBank/DDBJ whole genome shotgun (WGS) entry which is preliminary data.</text>
</comment>
<evidence type="ECO:0000313" key="6">
    <source>
        <dbReference type="Proteomes" id="UP000198287"/>
    </source>
</evidence>
<feature type="domain" description="UBC core" evidence="4">
    <location>
        <begin position="428"/>
        <end position="575"/>
    </location>
</feature>
<dbReference type="Proteomes" id="UP000198287">
    <property type="component" value="Unassembled WGS sequence"/>
</dbReference>
<name>A0A226DDV2_FOLCA</name>
<protein>
    <submittedName>
        <fullName evidence="5">Ubiquitin-conjugating enzyme E2 2</fullName>
    </submittedName>
</protein>
<dbReference type="SMART" id="SM00212">
    <property type="entry name" value="UBCc"/>
    <property type="match status" value="1"/>
</dbReference>
<dbReference type="PROSITE" id="PS50127">
    <property type="entry name" value="UBC_2"/>
    <property type="match status" value="1"/>
</dbReference>
<dbReference type="AlphaFoldDB" id="A0A226DDV2"/>
<evidence type="ECO:0000256" key="2">
    <source>
        <dbReference type="ARBA" id="ARBA00022786"/>
    </source>
</evidence>
<dbReference type="STRING" id="158441.A0A226DDV2"/>
<keyword evidence="1" id="KW-0808">Transferase</keyword>
<dbReference type="Pfam" id="PF00179">
    <property type="entry name" value="UQ_con"/>
    <property type="match status" value="1"/>
</dbReference>
<feature type="active site" description="Glycyl thioester intermediate" evidence="3">
    <location>
        <position position="513"/>
    </location>
</feature>
<dbReference type="PROSITE" id="PS00183">
    <property type="entry name" value="UBC_1"/>
    <property type="match status" value="1"/>
</dbReference>
<dbReference type="InterPro" id="IPR024049">
    <property type="entry name" value="eRF1_1_sf"/>
</dbReference>
<dbReference type="InterPro" id="IPR050113">
    <property type="entry name" value="Ub_conjugating_enzyme"/>
</dbReference>
<dbReference type="PANTHER" id="PTHR24067">
    <property type="entry name" value="UBIQUITIN-CONJUGATING ENZYME E2"/>
    <property type="match status" value="1"/>
</dbReference>
<keyword evidence="6" id="KW-1185">Reference proteome</keyword>
<dbReference type="Gene3D" id="3.10.110.10">
    <property type="entry name" value="Ubiquitin Conjugating Enzyme"/>
    <property type="match status" value="1"/>
</dbReference>
<dbReference type="GO" id="GO:0016740">
    <property type="term" value="F:transferase activity"/>
    <property type="evidence" value="ECO:0007669"/>
    <property type="project" value="UniProtKB-KW"/>
</dbReference>
<evidence type="ECO:0000256" key="1">
    <source>
        <dbReference type="ARBA" id="ARBA00022679"/>
    </source>
</evidence>
<sequence length="588" mass="66750">FHPILSIFDYDQHSPKDYFDLFLSTILGKSITSMKGDCPDSADSSSDIKTDGQAVFEKIAVLKSSLKQFESKSKFNLCFSLLLQHGQDLQHIRKKLILDKSIVSRSRIKERYSFKEKAIGWVITKFDPKMTVPETGLAIFAGVQMSEESDGHDITRIWIPLFHTEILHVNLGLACNFGLVVIDKLSVTLGVLNHQSGEADFVQYMTDDKEDAVVQKENFRLMCDKCFISESNLPVLGIILGIVQQEKRVTLTLDAFSNLLSTQLRRVPIIVVPVPESGVIGIKKALTLTSNFTSTLSFSAQKRMIDTQIIPDVEDPPQIEHLLKFWSLGSLQYLNYKNGLLIRQSVRWSKSYNTFHVSTPGNSCLLNFFSAAWENKDQRRNIFLTGFANLYTNPQMETIMLQEYLDSSEEDDPQEYRPAKGKANENCVWKNRILSDYSDFNKYGCPWGISAQIMENDVRLWAVQIMGPLGTKYEGGYFEGTLLFSDLYPYHPPNFKFTTSMFHPNISKNGDVCVEQLYRMWSPAHTVWSFLVSIQFVLADANTDDVLNATAALYYKTDPEQFEDIVREGIAESRAALESTENTFNNLG</sequence>
<dbReference type="Gene3D" id="3.30.960.10">
    <property type="entry name" value="eRF1 domain 1"/>
    <property type="match status" value="1"/>
</dbReference>
<evidence type="ECO:0000259" key="4">
    <source>
        <dbReference type="PROSITE" id="PS50127"/>
    </source>
</evidence>
<dbReference type="InterPro" id="IPR023313">
    <property type="entry name" value="UBQ-conjugating_AS"/>
</dbReference>
<dbReference type="SUPFAM" id="SSF55481">
    <property type="entry name" value="N-terminal domain of eukaryotic peptide chain release factor subunit 1, ERF1"/>
    <property type="match status" value="1"/>
</dbReference>
<accession>A0A226DDV2</accession>
<keyword evidence="2" id="KW-0833">Ubl conjugation pathway</keyword>
<reference evidence="5 6" key="1">
    <citation type="submission" date="2015-12" db="EMBL/GenBank/DDBJ databases">
        <title>The genome of Folsomia candida.</title>
        <authorList>
            <person name="Faddeeva A."/>
            <person name="Derks M.F."/>
            <person name="Anvar Y."/>
            <person name="Smit S."/>
            <person name="Van Straalen N."/>
            <person name="Roelofs D."/>
        </authorList>
    </citation>
    <scope>NUCLEOTIDE SEQUENCE [LARGE SCALE GENOMIC DNA]</scope>
    <source>
        <strain evidence="5 6">VU population</strain>
        <tissue evidence="5">Whole body</tissue>
    </source>
</reference>
<evidence type="ECO:0000313" key="5">
    <source>
        <dbReference type="EMBL" id="OXA43775.1"/>
    </source>
</evidence>
<evidence type="ECO:0000256" key="3">
    <source>
        <dbReference type="PROSITE-ProRule" id="PRU10133"/>
    </source>
</evidence>
<dbReference type="SUPFAM" id="SSF54495">
    <property type="entry name" value="UBC-like"/>
    <property type="match status" value="1"/>
</dbReference>
<dbReference type="EMBL" id="LNIX01000021">
    <property type="protein sequence ID" value="OXA43775.1"/>
    <property type="molecule type" value="Genomic_DNA"/>
</dbReference>
<dbReference type="InterPro" id="IPR000608">
    <property type="entry name" value="UBC"/>
</dbReference>
<gene>
    <name evidence="5" type="ORF">Fcan01_21525</name>
</gene>
<proteinExistence type="predicted"/>